<keyword evidence="4" id="KW-1185">Reference proteome</keyword>
<dbReference type="InterPro" id="IPR023346">
    <property type="entry name" value="Lysozyme-like_dom_sf"/>
</dbReference>
<name>A0ABU7V284_9GAMM</name>
<dbReference type="Pfam" id="PF20410">
    <property type="entry name" value="X-Tfes_XVIPCD"/>
    <property type="match status" value="1"/>
</dbReference>
<evidence type="ECO:0000313" key="3">
    <source>
        <dbReference type="EMBL" id="MEF2156455.1"/>
    </source>
</evidence>
<dbReference type="RefSeq" id="WP_331704245.1">
    <property type="nucleotide sequence ID" value="NZ_JAZHBO010000002.1"/>
</dbReference>
<evidence type="ECO:0000259" key="1">
    <source>
        <dbReference type="Pfam" id="PF01471"/>
    </source>
</evidence>
<gene>
    <name evidence="3" type="ORF">V3390_09505</name>
</gene>
<comment type="caution">
    <text evidence="3">The sequence shown here is derived from an EMBL/GenBank/DDBJ whole genome shotgun (WGS) entry which is preliminary data.</text>
</comment>
<protein>
    <submittedName>
        <fullName evidence="3">XVIPCD domain-containing protein</fullName>
    </submittedName>
</protein>
<feature type="domain" description="X-Tfes XVIPCD" evidence="2">
    <location>
        <begin position="276"/>
        <end position="365"/>
    </location>
</feature>
<feature type="domain" description="Peptidoglycan binding-like" evidence="1">
    <location>
        <begin position="206"/>
        <end position="259"/>
    </location>
</feature>
<dbReference type="InterPro" id="IPR046519">
    <property type="entry name" value="X-Tfes_XVIPCD"/>
</dbReference>
<reference evidence="3 4" key="1">
    <citation type="submission" date="2024-01" db="EMBL/GenBank/DDBJ databases">
        <title>Novel species of the genus Luteimonas isolated from rivers.</title>
        <authorList>
            <person name="Lu H."/>
        </authorList>
    </citation>
    <scope>NUCLEOTIDE SEQUENCE [LARGE SCALE GENOMIC DNA]</scope>
    <source>
        <strain evidence="3 4">FXH3W</strain>
    </source>
</reference>
<dbReference type="SUPFAM" id="SSF47090">
    <property type="entry name" value="PGBD-like"/>
    <property type="match status" value="1"/>
</dbReference>
<organism evidence="3 4">
    <name type="scientific">Aquilutibacter rugosus</name>
    <dbReference type="NCBI Taxonomy" id="3115820"/>
    <lineage>
        <taxon>Bacteria</taxon>
        <taxon>Pseudomonadati</taxon>
        <taxon>Pseudomonadota</taxon>
        <taxon>Gammaproteobacteria</taxon>
        <taxon>Lysobacterales</taxon>
        <taxon>Lysobacteraceae</taxon>
        <taxon>Aquilutibacter</taxon>
    </lineage>
</organism>
<dbReference type="Proteomes" id="UP001356170">
    <property type="component" value="Unassembled WGS sequence"/>
</dbReference>
<dbReference type="InterPro" id="IPR002477">
    <property type="entry name" value="Peptidoglycan-bd-like"/>
</dbReference>
<dbReference type="InterPro" id="IPR036366">
    <property type="entry name" value="PGBDSf"/>
</dbReference>
<dbReference type="Pfam" id="PF01471">
    <property type="entry name" value="PG_binding_1"/>
    <property type="match status" value="1"/>
</dbReference>
<dbReference type="SUPFAM" id="SSF53955">
    <property type="entry name" value="Lysozyme-like"/>
    <property type="match status" value="1"/>
</dbReference>
<accession>A0ABU7V284</accession>
<dbReference type="Gene3D" id="1.10.530.10">
    <property type="match status" value="1"/>
</dbReference>
<evidence type="ECO:0000313" key="4">
    <source>
        <dbReference type="Proteomes" id="UP001356170"/>
    </source>
</evidence>
<dbReference type="InterPro" id="IPR036365">
    <property type="entry name" value="PGBD-like_sf"/>
</dbReference>
<evidence type="ECO:0000259" key="2">
    <source>
        <dbReference type="Pfam" id="PF20410"/>
    </source>
</evidence>
<proteinExistence type="predicted"/>
<dbReference type="Gene3D" id="1.10.101.10">
    <property type="entry name" value="PGBD-like superfamily/PGBD"/>
    <property type="match status" value="1"/>
</dbReference>
<dbReference type="EMBL" id="JAZHBO010000002">
    <property type="protein sequence ID" value="MEF2156455.1"/>
    <property type="molecule type" value="Genomic_DNA"/>
</dbReference>
<sequence>MKARNSSNEFGISKDESVQLIVRECLQNNVRDPKQIAYILGTAQHETANFSRTREIDGERQARRLGYEGGATYSGRGYVQLTHKSNYQKMDEALGLDGALVRNPSLASRPDIAAKILVVGMRDGIFTGKPLDRFIGEGVHDPFGARRVVNGVIKSQPETVKAAQRCVSYAKAWEGQLDHLVERYLAPASESIRVKVKPPVDSPVSVFEAQRILNALGMRDKNGNRLAVDGIAGPRTKAAIESFQREQGLPITGRFTHQVGSALKGQWQEIKEMDLNLVQSIRSKVDQLGAGAKKVWGPLSDNVSAALGYAAKVAGIDKADAVEVSKDLVKIAIIRGNPAGPGALLAYVAVKEAMSMPADASVTNMHDLGRYTRNVGREFAEAMLPQAPRHLMK</sequence>